<organism evidence="3 4">
    <name type="scientific">Blautia hominis</name>
    <dbReference type="NCBI Taxonomy" id="2025493"/>
    <lineage>
        <taxon>Bacteria</taxon>
        <taxon>Bacillati</taxon>
        <taxon>Bacillota</taxon>
        <taxon>Clostridia</taxon>
        <taxon>Lachnospirales</taxon>
        <taxon>Lachnospiraceae</taxon>
        <taxon>Blautia</taxon>
    </lineage>
</organism>
<dbReference type="PRINTS" id="PR01576">
    <property type="entry name" value="PDEFORMYLASE"/>
</dbReference>
<dbReference type="Gene3D" id="3.90.45.10">
    <property type="entry name" value="Peptide deformylase"/>
    <property type="match status" value="1"/>
</dbReference>
<dbReference type="CDD" id="cd00487">
    <property type="entry name" value="Pep_deformylase"/>
    <property type="match status" value="1"/>
</dbReference>
<comment type="caution">
    <text evidence="3">The sequence shown here is derived from an EMBL/GenBank/DDBJ whole genome shotgun (WGS) entry which is preliminary data.</text>
</comment>
<dbReference type="Pfam" id="PF01327">
    <property type="entry name" value="Pep_deformylase"/>
    <property type="match status" value="1"/>
</dbReference>
<evidence type="ECO:0000256" key="2">
    <source>
        <dbReference type="ARBA" id="ARBA00023004"/>
    </source>
</evidence>
<dbReference type="InterPro" id="IPR023635">
    <property type="entry name" value="Peptide_deformylase"/>
</dbReference>
<evidence type="ECO:0000313" key="3">
    <source>
        <dbReference type="EMBL" id="GAA6409794.1"/>
    </source>
</evidence>
<dbReference type="PANTHER" id="PTHR10458">
    <property type="entry name" value="PEPTIDE DEFORMYLASE"/>
    <property type="match status" value="1"/>
</dbReference>
<dbReference type="PANTHER" id="PTHR10458:SF22">
    <property type="entry name" value="PEPTIDE DEFORMYLASE"/>
    <property type="match status" value="1"/>
</dbReference>
<accession>A0ABQ0BEE7</accession>
<dbReference type="PIRSF" id="PIRSF004749">
    <property type="entry name" value="Pep_def"/>
    <property type="match status" value="1"/>
</dbReference>
<dbReference type="Proteomes" id="UP001600943">
    <property type="component" value="Unassembled WGS sequence"/>
</dbReference>
<proteinExistence type="inferred from homology"/>
<protein>
    <submittedName>
        <fullName evidence="3">Peptide deformylase</fullName>
    </submittedName>
</protein>
<dbReference type="InterPro" id="IPR036821">
    <property type="entry name" value="Peptide_deformylase_sf"/>
</dbReference>
<keyword evidence="2" id="KW-0408">Iron</keyword>
<dbReference type="EMBL" id="BAABYW010000001">
    <property type="protein sequence ID" value="GAA6409794.1"/>
    <property type="molecule type" value="Genomic_DNA"/>
</dbReference>
<name>A0ABQ0BEE7_9FIRM</name>
<evidence type="ECO:0000313" key="4">
    <source>
        <dbReference type="Proteomes" id="UP001600943"/>
    </source>
</evidence>
<dbReference type="SUPFAM" id="SSF56420">
    <property type="entry name" value="Peptide deformylase"/>
    <property type="match status" value="1"/>
</dbReference>
<gene>
    <name evidence="3" type="ORF">K040078D81_39110</name>
</gene>
<reference evidence="3 4" key="1">
    <citation type="submission" date="2024-04" db="EMBL/GenBank/DDBJ databases">
        <title>Defined microbial consortia suppress multidrug-resistant proinflammatory Enterobacteriaceae via ecological control.</title>
        <authorList>
            <person name="Furuichi M."/>
            <person name="Kawaguchi T."/>
            <person name="Pust M."/>
            <person name="Yasuma K."/>
            <person name="Plichta D."/>
            <person name="Hasegawa N."/>
            <person name="Ohya T."/>
            <person name="Bhattarai S."/>
            <person name="Sasajima S."/>
            <person name="Aoto Y."/>
            <person name="Tuganbaev T."/>
            <person name="Yaginuma M."/>
            <person name="Ueda M."/>
            <person name="Okahashi N."/>
            <person name="Amafuji K."/>
            <person name="Kiridooshi Y."/>
            <person name="Sugita K."/>
            <person name="Strazar M."/>
            <person name="Skelly A."/>
            <person name="Suda W."/>
            <person name="Hattori M."/>
            <person name="Nakamoto N."/>
            <person name="Caballero S."/>
            <person name="Norman J."/>
            <person name="Olle B."/>
            <person name="Tanoue T."/>
            <person name="Arita M."/>
            <person name="Bucci V."/>
            <person name="Atarashi K."/>
            <person name="Xavier R."/>
            <person name="Honda K."/>
        </authorList>
    </citation>
    <scope>NUCLEOTIDE SEQUENCE [LARGE SCALE GENOMIC DNA]</scope>
    <source>
        <strain evidence="4">k04-0078-D8-1</strain>
    </source>
</reference>
<evidence type="ECO:0000256" key="1">
    <source>
        <dbReference type="ARBA" id="ARBA00010759"/>
    </source>
</evidence>
<comment type="similarity">
    <text evidence="1">Belongs to the polypeptide deformylase family.</text>
</comment>
<dbReference type="RefSeq" id="WP_302419728.1">
    <property type="nucleotide sequence ID" value="NZ_BAABYW010000001.1"/>
</dbReference>
<keyword evidence="4" id="KW-1185">Reference proteome</keyword>
<dbReference type="NCBIfam" id="NF006670">
    <property type="entry name" value="PRK09218.1"/>
    <property type="match status" value="1"/>
</dbReference>
<sequence length="136" mass="15541">MVRAVVRDTFFLSQKSEPAGRDDDEVVKDLLDTLQANRERCVGMAANMIGVKKRIIVVSTGGVDMAMLNPVIIKKSMPYETEEGCLSLEGSRKTTRFETIEVEYRDRSYKRCRQRFKGWTAQIIQHEIDHCDGIVI</sequence>